<proteinExistence type="predicted"/>
<evidence type="ECO:0000313" key="1">
    <source>
        <dbReference type="EMBL" id="KAL1601502.1"/>
    </source>
</evidence>
<reference evidence="1 2" key="1">
    <citation type="submission" date="2024-02" db="EMBL/GenBank/DDBJ databases">
        <title>De novo assembly and annotation of 12 fungi associated with fruit tree decline syndrome in Ontario, Canada.</title>
        <authorList>
            <person name="Sulman M."/>
            <person name="Ellouze W."/>
            <person name="Ilyukhin E."/>
        </authorList>
    </citation>
    <scope>NUCLEOTIDE SEQUENCE [LARGE SCALE GENOMIC DNA]</scope>
    <source>
        <strain evidence="1 2">M42-189</strain>
    </source>
</reference>
<dbReference type="EMBL" id="JAKJXO020000008">
    <property type="protein sequence ID" value="KAL1601502.1"/>
    <property type="molecule type" value="Genomic_DNA"/>
</dbReference>
<protein>
    <submittedName>
        <fullName evidence="1">Uncharacterized protein</fullName>
    </submittedName>
</protein>
<name>A0ABR3RAX9_9PLEO</name>
<evidence type="ECO:0000313" key="2">
    <source>
        <dbReference type="Proteomes" id="UP001521785"/>
    </source>
</evidence>
<gene>
    <name evidence="1" type="ORF">SLS60_006417</name>
</gene>
<comment type="caution">
    <text evidence="1">The sequence shown here is derived from an EMBL/GenBank/DDBJ whole genome shotgun (WGS) entry which is preliminary data.</text>
</comment>
<dbReference type="Proteomes" id="UP001521785">
    <property type="component" value="Unassembled WGS sequence"/>
</dbReference>
<keyword evidence="2" id="KW-1185">Reference proteome</keyword>
<sequence length="293" mass="34421">MSLEKSQSPDYDVGTLYAPMIIEPGKRISIRSATSYHVQDGNETQVRVIVPNGKTVTHFAPFNARLYLDPLTYPNLDRNWNKLPEELKLRVLELNLSFNKISRPHKKFGQFHYASTWGIVNQGKSTIPPFRNLRIWEASRWPEVLLFHLALPQDIARNVKEVFFKQNTFTYIPRHNIADQVRRFDVSMPIYTVDWDRLSSISLRCKFLKHFKLVLKWNEWTSFNIRVWRKDIELPGIGAQPIVFSKDTKVEVVFLGKEFFDRPFVWRSHYITSFTVEDATASEQIILGKFRSQ</sequence>
<organism evidence="1 2">
    <name type="scientific">Paraconiothyrium brasiliense</name>
    <dbReference type="NCBI Taxonomy" id="300254"/>
    <lineage>
        <taxon>Eukaryota</taxon>
        <taxon>Fungi</taxon>
        <taxon>Dikarya</taxon>
        <taxon>Ascomycota</taxon>
        <taxon>Pezizomycotina</taxon>
        <taxon>Dothideomycetes</taxon>
        <taxon>Pleosporomycetidae</taxon>
        <taxon>Pleosporales</taxon>
        <taxon>Massarineae</taxon>
        <taxon>Didymosphaeriaceae</taxon>
        <taxon>Paraconiothyrium</taxon>
    </lineage>
</organism>
<accession>A0ABR3RAX9</accession>